<keyword evidence="2" id="KW-1185">Reference proteome</keyword>
<dbReference type="Proteomes" id="UP000245609">
    <property type="component" value="Unassembled WGS sequence"/>
</dbReference>
<proteinExistence type="predicted"/>
<dbReference type="AlphaFoldDB" id="A0A2T9Y004"/>
<organism evidence="1 2">
    <name type="scientific">Smittium megazygosporum</name>
    <dbReference type="NCBI Taxonomy" id="133381"/>
    <lineage>
        <taxon>Eukaryota</taxon>
        <taxon>Fungi</taxon>
        <taxon>Fungi incertae sedis</taxon>
        <taxon>Zoopagomycota</taxon>
        <taxon>Kickxellomycotina</taxon>
        <taxon>Harpellomycetes</taxon>
        <taxon>Harpellales</taxon>
        <taxon>Legeriomycetaceae</taxon>
        <taxon>Smittium</taxon>
    </lineage>
</organism>
<comment type="caution">
    <text evidence="1">The sequence shown here is derived from an EMBL/GenBank/DDBJ whole genome shotgun (WGS) entry which is preliminary data.</text>
</comment>
<dbReference type="OrthoDB" id="10602379at2759"/>
<dbReference type="EMBL" id="MBFS01003626">
    <property type="protein sequence ID" value="PVU85660.1"/>
    <property type="molecule type" value="Genomic_DNA"/>
</dbReference>
<protein>
    <submittedName>
        <fullName evidence="1">Uncharacterized protein</fullName>
    </submittedName>
</protein>
<name>A0A2T9Y004_9FUNG</name>
<accession>A0A2T9Y004</accession>
<sequence length="216" mass="24074">MNNELQQTIVHLQQQVETLSAALKQMGISNTSFQADETPQERIYANEGKSQSMAPGKSTTSITAGLKGMNVSNCLLHNQPRQSKQDTLLSQQQILDLGSIAIHIEELVIGLRGIQNPSEPKDKGFTQEINGSAQDLLRIAFNYSSKVKHTRRTGIVTNSGYDRDTATSALESELAEIEYLFRPGVLSRMEEHRSKSRNYKLLQIAKSFISFFSQSI</sequence>
<evidence type="ECO:0000313" key="1">
    <source>
        <dbReference type="EMBL" id="PVU85660.1"/>
    </source>
</evidence>
<reference evidence="1 2" key="1">
    <citation type="journal article" date="2018" name="MBio">
        <title>Comparative Genomics Reveals the Core Gene Toolbox for the Fungus-Insect Symbiosis.</title>
        <authorList>
            <person name="Wang Y."/>
            <person name="Stata M."/>
            <person name="Wang W."/>
            <person name="Stajich J.E."/>
            <person name="White M.M."/>
            <person name="Moncalvo J.M."/>
        </authorList>
    </citation>
    <scope>NUCLEOTIDE SEQUENCE [LARGE SCALE GENOMIC DNA]</scope>
    <source>
        <strain evidence="1 2">SC-DP-2</strain>
    </source>
</reference>
<gene>
    <name evidence="1" type="ORF">BB560_006954</name>
</gene>
<evidence type="ECO:0000313" key="2">
    <source>
        <dbReference type="Proteomes" id="UP000245609"/>
    </source>
</evidence>